<protein>
    <submittedName>
        <fullName evidence="1">Uncharacterized protein</fullName>
    </submittedName>
</protein>
<keyword evidence="2" id="KW-1185">Reference proteome</keyword>
<dbReference type="OrthoDB" id="2369050at2759"/>
<reference evidence="2" key="2">
    <citation type="submission" date="2015-01" db="EMBL/GenBank/DDBJ databases">
        <title>Evolutionary Origins and Diversification of the Mycorrhizal Mutualists.</title>
        <authorList>
            <consortium name="DOE Joint Genome Institute"/>
            <consortium name="Mycorrhizal Genomics Consortium"/>
            <person name="Kohler A."/>
            <person name="Kuo A."/>
            <person name="Nagy L.G."/>
            <person name="Floudas D."/>
            <person name="Copeland A."/>
            <person name="Barry K.W."/>
            <person name="Cichocki N."/>
            <person name="Veneault-Fourrey C."/>
            <person name="LaButti K."/>
            <person name="Lindquist E.A."/>
            <person name="Lipzen A."/>
            <person name="Lundell T."/>
            <person name="Morin E."/>
            <person name="Murat C."/>
            <person name="Riley R."/>
            <person name="Ohm R."/>
            <person name="Sun H."/>
            <person name="Tunlid A."/>
            <person name="Henrissat B."/>
            <person name="Grigoriev I.V."/>
            <person name="Hibbett D.S."/>
            <person name="Martin F."/>
        </authorList>
    </citation>
    <scope>NUCLEOTIDE SEQUENCE [LARGE SCALE GENOMIC DNA]</scope>
    <source>
        <strain evidence="2">LaAM-08-1</strain>
    </source>
</reference>
<dbReference type="AlphaFoldDB" id="A0A0C9X065"/>
<dbReference type="EMBL" id="KN838783">
    <property type="protein sequence ID" value="KIJ94683.1"/>
    <property type="molecule type" value="Genomic_DNA"/>
</dbReference>
<evidence type="ECO:0000313" key="1">
    <source>
        <dbReference type="EMBL" id="KIJ94683.1"/>
    </source>
</evidence>
<sequence>MSPAKKAKAVGKSNINAVTATMAVVKTISSDEEMTTTAAVLPESSGEYRLHKPKLVYIAFSSEKKKMKLYYYVKLLLTSLDSVWTSCSVKAIITSGLCMPIILSLPWLELNSITKKNCTTY</sequence>
<name>A0A0C9X065_9AGAR</name>
<gene>
    <name evidence="1" type="ORF">K443DRAFT_134673</name>
</gene>
<dbReference type="HOGENOM" id="CLU_2038446_0_0_1"/>
<reference evidence="1 2" key="1">
    <citation type="submission" date="2014-04" db="EMBL/GenBank/DDBJ databases">
        <authorList>
            <consortium name="DOE Joint Genome Institute"/>
            <person name="Kuo A."/>
            <person name="Kohler A."/>
            <person name="Nagy L.G."/>
            <person name="Floudas D."/>
            <person name="Copeland A."/>
            <person name="Barry K.W."/>
            <person name="Cichocki N."/>
            <person name="Veneault-Fourrey C."/>
            <person name="LaButti K."/>
            <person name="Lindquist E.A."/>
            <person name="Lipzen A."/>
            <person name="Lundell T."/>
            <person name="Morin E."/>
            <person name="Murat C."/>
            <person name="Sun H."/>
            <person name="Tunlid A."/>
            <person name="Henrissat B."/>
            <person name="Grigoriev I.V."/>
            <person name="Hibbett D.S."/>
            <person name="Martin F."/>
            <person name="Nordberg H.P."/>
            <person name="Cantor M.N."/>
            <person name="Hua S.X."/>
        </authorList>
    </citation>
    <scope>NUCLEOTIDE SEQUENCE [LARGE SCALE GENOMIC DNA]</scope>
    <source>
        <strain evidence="1 2">LaAM-08-1</strain>
    </source>
</reference>
<proteinExistence type="predicted"/>
<organism evidence="1 2">
    <name type="scientific">Laccaria amethystina LaAM-08-1</name>
    <dbReference type="NCBI Taxonomy" id="1095629"/>
    <lineage>
        <taxon>Eukaryota</taxon>
        <taxon>Fungi</taxon>
        <taxon>Dikarya</taxon>
        <taxon>Basidiomycota</taxon>
        <taxon>Agaricomycotina</taxon>
        <taxon>Agaricomycetes</taxon>
        <taxon>Agaricomycetidae</taxon>
        <taxon>Agaricales</taxon>
        <taxon>Agaricineae</taxon>
        <taxon>Hydnangiaceae</taxon>
        <taxon>Laccaria</taxon>
    </lineage>
</organism>
<dbReference type="Proteomes" id="UP000054477">
    <property type="component" value="Unassembled WGS sequence"/>
</dbReference>
<evidence type="ECO:0000313" key="2">
    <source>
        <dbReference type="Proteomes" id="UP000054477"/>
    </source>
</evidence>
<accession>A0A0C9X065</accession>